<feature type="non-terminal residue" evidence="1">
    <location>
        <position position="1"/>
    </location>
</feature>
<evidence type="ECO:0000313" key="1">
    <source>
        <dbReference type="EMBL" id="CDW40815.1"/>
    </source>
</evidence>
<organism evidence="1">
    <name type="scientific">Lepeophtheirus salmonis</name>
    <name type="common">Salmon louse</name>
    <name type="synonym">Caligus salmonis</name>
    <dbReference type="NCBI Taxonomy" id="72036"/>
    <lineage>
        <taxon>Eukaryota</taxon>
        <taxon>Metazoa</taxon>
        <taxon>Ecdysozoa</taxon>
        <taxon>Arthropoda</taxon>
        <taxon>Crustacea</taxon>
        <taxon>Multicrustacea</taxon>
        <taxon>Hexanauplia</taxon>
        <taxon>Copepoda</taxon>
        <taxon>Siphonostomatoida</taxon>
        <taxon>Caligidae</taxon>
        <taxon>Lepeophtheirus</taxon>
    </lineage>
</organism>
<dbReference type="EMBL" id="HACA01023454">
    <property type="protein sequence ID" value="CDW40815.1"/>
    <property type="molecule type" value="Transcribed_RNA"/>
</dbReference>
<name>A0A0K2URY9_LEPSM</name>
<dbReference type="AlphaFoldDB" id="A0A0K2URY9"/>
<accession>A0A0K2URY9</accession>
<proteinExistence type="predicted"/>
<sequence length="66" mass="7542">RIKTSLLPYASYSIHISIKPRIYSSLVGDYHLAVILQGSEAPLKTFDVEPQKNQSSDLLYHFYQLS</sequence>
<reference evidence="1" key="1">
    <citation type="submission" date="2014-05" db="EMBL/GenBank/DDBJ databases">
        <authorList>
            <person name="Chronopoulou M."/>
        </authorList>
    </citation>
    <scope>NUCLEOTIDE SEQUENCE</scope>
    <source>
        <tissue evidence="1">Whole organism</tissue>
    </source>
</reference>
<protein>
    <submittedName>
        <fullName evidence="1">Uncharacterized protein</fullName>
    </submittedName>
</protein>